<proteinExistence type="predicted"/>
<keyword evidence="3" id="KW-1185">Reference proteome</keyword>
<evidence type="ECO:0000313" key="3">
    <source>
        <dbReference type="Proteomes" id="UP000051913"/>
    </source>
</evidence>
<organism evidence="2 3">
    <name type="scientific">Bradyrhizobium valentinum</name>
    <dbReference type="NCBI Taxonomy" id="1518501"/>
    <lineage>
        <taxon>Bacteria</taxon>
        <taxon>Pseudomonadati</taxon>
        <taxon>Pseudomonadota</taxon>
        <taxon>Alphaproteobacteria</taxon>
        <taxon>Hyphomicrobiales</taxon>
        <taxon>Nitrobacteraceae</taxon>
        <taxon>Bradyrhizobium</taxon>
    </lineage>
</organism>
<comment type="caution">
    <text evidence="2">The sequence shown here is derived from an EMBL/GenBank/DDBJ whole genome shotgun (WGS) entry which is preliminary data.</text>
</comment>
<feature type="chain" id="PRO_5009797135" evidence="1">
    <location>
        <begin position="34"/>
        <end position="139"/>
    </location>
</feature>
<name>A0A0R3LNL0_9BRAD</name>
<dbReference type="STRING" id="1518501.CQ10_34360"/>
<keyword evidence="1" id="KW-0732">Signal</keyword>
<reference evidence="2 3" key="1">
    <citation type="submission" date="2014-03" db="EMBL/GenBank/DDBJ databases">
        <title>Bradyrhizobium valentinum sp. nov., isolated from effective nodules of Lupinus mariae-josephae, a lupine endemic of basic-lime soils in Eastern Spain.</title>
        <authorList>
            <person name="Duran D."/>
            <person name="Rey L."/>
            <person name="Navarro A."/>
            <person name="Busquets A."/>
            <person name="Imperial J."/>
            <person name="Ruiz-Argueso T."/>
        </authorList>
    </citation>
    <scope>NUCLEOTIDE SEQUENCE [LARGE SCALE GENOMIC DNA]</scope>
    <source>
        <strain evidence="2 3">LmjM3</strain>
    </source>
</reference>
<dbReference type="EMBL" id="LLXX01000066">
    <property type="protein sequence ID" value="KRR09300.1"/>
    <property type="molecule type" value="Genomic_DNA"/>
</dbReference>
<gene>
    <name evidence="2" type="ORF">CP49_20985</name>
</gene>
<dbReference type="Proteomes" id="UP000051913">
    <property type="component" value="Unassembled WGS sequence"/>
</dbReference>
<dbReference type="AlphaFoldDB" id="A0A0R3LNL0"/>
<evidence type="ECO:0000313" key="2">
    <source>
        <dbReference type="EMBL" id="KRR09300.1"/>
    </source>
</evidence>
<feature type="signal peptide" evidence="1">
    <location>
        <begin position="1"/>
        <end position="33"/>
    </location>
</feature>
<sequence length="139" mass="14425">MVSFQMSRISSDANAAILSCALVSIARAGNALAEPMTGSTAEIGAKMHEGPATALNALTDSGLVPDIKTTLTVKDACDPQQTAEIANRQAMGGALLAVGNIALLSRDRLPTFTLKLESSISPDFMVDGDLLGSFGMKRQ</sequence>
<protein>
    <submittedName>
        <fullName evidence="2">Uncharacterized protein</fullName>
    </submittedName>
</protein>
<evidence type="ECO:0000256" key="1">
    <source>
        <dbReference type="SAM" id="SignalP"/>
    </source>
</evidence>
<accession>A0A0R3LNL0</accession>